<dbReference type="SUPFAM" id="SSF52540">
    <property type="entry name" value="P-loop containing nucleoside triphosphate hydrolases"/>
    <property type="match status" value="1"/>
</dbReference>
<gene>
    <name evidence="2" type="primary">lon_1</name>
    <name evidence="2" type="ORF">AFCDBAGC_0087</name>
</gene>
<keyword evidence="2" id="KW-0645">Protease</keyword>
<dbReference type="EMBL" id="BPQG01000001">
    <property type="protein sequence ID" value="GJD42252.1"/>
    <property type="molecule type" value="Genomic_DNA"/>
</dbReference>
<evidence type="ECO:0000259" key="1">
    <source>
        <dbReference type="SMART" id="SM00382"/>
    </source>
</evidence>
<dbReference type="SMART" id="SM00382">
    <property type="entry name" value="AAA"/>
    <property type="match status" value="1"/>
</dbReference>
<dbReference type="GO" id="GO:0008233">
    <property type="term" value="F:peptidase activity"/>
    <property type="evidence" value="ECO:0007669"/>
    <property type="project" value="UniProtKB-KW"/>
</dbReference>
<comment type="caution">
    <text evidence="2">The sequence shown here is derived from an EMBL/GenBank/DDBJ whole genome shotgun (WGS) entry which is preliminary data.</text>
</comment>
<dbReference type="Pfam" id="PF00004">
    <property type="entry name" value="AAA"/>
    <property type="match status" value="1"/>
</dbReference>
<dbReference type="PANTHER" id="PTHR43718">
    <property type="entry name" value="LON PROTEASE"/>
    <property type="match status" value="1"/>
</dbReference>
<name>A0ABQ4QAK5_9HYPH</name>
<keyword evidence="3" id="KW-1185">Reference proteome</keyword>
<dbReference type="InterPro" id="IPR003959">
    <property type="entry name" value="ATPase_AAA_core"/>
</dbReference>
<sequence length="547" mass="58738">MSKPHPTRGRRVAATRLSLQDPSQYCGPIEPQVPLTLQERLLGGEMAKGLPGLDLAITIVSLTEVGSTYPSRVRLAARKAADAPSAKTAAALERALRRELDRDDLADYQAIEMSRVADLLICHQAAFGSAVANARMAAMAFNYTGRLLREGRAAPVWLALRSAMMFAEDASEEIEALRHVPEPRYPRLAMLNARVSNLSSELSIGTEAQELVEVDRAVLDGGVGADGTVDPEDVAFLDRLIWKTKPTAAPTLVVIDQHALDHLPGSASSGSSNASRGSTPRAEFQPLAGVALPLVHGIDVAAVRAVLDREYPWLSDLTGKLLGDLVGGRFARFQRTLLVGKPGSGKTRFLRRLTALCRIPSLVYSAAGVADSAFGGTSRQWSTGRACVPVQLIQRTRTANPCVIVDELEKAGTRRDNGSLIDTLTALMEPEGSSAFFDPYIETEVDLSAVQYLATANTTAGVAAPLLDRLRVVAVPDPRPQDLAAILATLLPEIRADRGQDEAWCPDLDPEEVAIVAEAWGKGGSIRPLRRIVETLLSGREALAPRH</sequence>
<organism evidence="2 3">
    <name type="scientific">Methylobacterium cerastii</name>
    <dbReference type="NCBI Taxonomy" id="932741"/>
    <lineage>
        <taxon>Bacteria</taxon>
        <taxon>Pseudomonadati</taxon>
        <taxon>Pseudomonadota</taxon>
        <taxon>Alphaproteobacteria</taxon>
        <taxon>Hyphomicrobiales</taxon>
        <taxon>Methylobacteriaceae</taxon>
        <taxon>Methylobacterium</taxon>
    </lineage>
</organism>
<dbReference type="Gene3D" id="3.40.50.300">
    <property type="entry name" value="P-loop containing nucleotide triphosphate hydrolases"/>
    <property type="match status" value="1"/>
</dbReference>
<dbReference type="InterPro" id="IPR027065">
    <property type="entry name" value="Lon_Prtase"/>
</dbReference>
<dbReference type="RefSeq" id="WP_238270085.1">
    <property type="nucleotide sequence ID" value="NZ_BPQG01000001.1"/>
</dbReference>
<protein>
    <submittedName>
        <fullName evidence="2">Lon protease</fullName>
    </submittedName>
</protein>
<dbReference type="InterPro" id="IPR003593">
    <property type="entry name" value="AAA+_ATPase"/>
</dbReference>
<dbReference type="InterPro" id="IPR027417">
    <property type="entry name" value="P-loop_NTPase"/>
</dbReference>
<reference evidence="2 3" key="1">
    <citation type="journal article" date="2021" name="Front. Microbiol.">
        <title>Comprehensive Comparative Genomics and Phenotyping of Methylobacterium Species.</title>
        <authorList>
            <person name="Alessa O."/>
            <person name="Ogura Y."/>
            <person name="Fujitani Y."/>
            <person name="Takami H."/>
            <person name="Hayashi T."/>
            <person name="Sahin N."/>
            <person name="Tani A."/>
        </authorList>
    </citation>
    <scope>NUCLEOTIDE SEQUENCE [LARGE SCALE GENOMIC DNA]</scope>
    <source>
        <strain evidence="2 3">DSM 23679</strain>
    </source>
</reference>
<dbReference type="GO" id="GO:0006508">
    <property type="term" value="P:proteolysis"/>
    <property type="evidence" value="ECO:0007669"/>
    <property type="project" value="UniProtKB-KW"/>
</dbReference>
<feature type="domain" description="AAA+ ATPase" evidence="1">
    <location>
        <begin position="332"/>
        <end position="477"/>
    </location>
</feature>
<evidence type="ECO:0000313" key="2">
    <source>
        <dbReference type="EMBL" id="GJD42252.1"/>
    </source>
</evidence>
<evidence type="ECO:0000313" key="3">
    <source>
        <dbReference type="Proteomes" id="UP001055117"/>
    </source>
</evidence>
<dbReference type="PANTHER" id="PTHR43718:SF2">
    <property type="entry name" value="LON PROTEASE HOMOLOG, MITOCHONDRIAL"/>
    <property type="match status" value="1"/>
</dbReference>
<dbReference type="Proteomes" id="UP001055117">
    <property type="component" value="Unassembled WGS sequence"/>
</dbReference>
<keyword evidence="2" id="KW-0378">Hydrolase</keyword>
<proteinExistence type="predicted"/>
<accession>A0ABQ4QAK5</accession>